<reference evidence="2 3" key="1">
    <citation type="submission" date="2019-03" db="EMBL/GenBank/DDBJ databases">
        <title>Genome sequence of Lentibacillus salicampi ATCC BAA-719.</title>
        <authorList>
            <person name="Maclea K.S."/>
            <person name="Simoes Junior M."/>
        </authorList>
    </citation>
    <scope>NUCLEOTIDE SEQUENCE [LARGE SCALE GENOMIC DNA]</scope>
    <source>
        <strain evidence="2 3">ATCC BAA-719</strain>
    </source>
</reference>
<keyword evidence="3" id="KW-1185">Reference proteome</keyword>
<dbReference type="RefSeq" id="WP_135110738.1">
    <property type="nucleotide sequence ID" value="NZ_SRHY01000028.1"/>
</dbReference>
<evidence type="ECO:0000313" key="3">
    <source>
        <dbReference type="Proteomes" id="UP000298484"/>
    </source>
</evidence>
<dbReference type="Pfam" id="PF06605">
    <property type="entry name" value="Prophage_tail"/>
    <property type="match status" value="1"/>
</dbReference>
<dbReference type="InterPro" id="IPR007119">
    <property type="entry name" value="Phage_tail_spike_N"/>
</dbReference>
<proteinExistence type="predicted"/>
<comment type="caution">
    <text evidence="2">The sequence shown here is derived from an EMBL/GenBank/DDBJ whole genome shotgun (WGS) entry which is preliminary data.</text>
</comment>
<dbReference type="NCBIfam" id="TIGR01665">
    <property type="entry name" value="put_anti_recept"/>
    <property type="match status" value="1"/>
</dbReference>
<dbReference type="Gene3D" id="2.60.40.10">
    <property type="entry name" value="Immunoglobulins"/>
    <property type="match status" value="1"/>
</dbReference>
<dbReference type="InterPro" id="IPR013783">
    <property type="entry name" value="Ig-like_fold"/>
</dbReference>
<accession>A0A4Y9ACN0</accession>
<gene>
    <name evidence="2" type="ORF">E4U82_13705</name>
</gene>
<name>A0A4Y9ACN0_9BACI</name>
<feature type="domain" description="Tail spike" evidence="1">
    <location>
        <begin position="127"/>
        <end position="398"/>
    </location>
</feature>
<dbReference type="AlphaFoldDB" id="A0A4Y9ACN0"/>
<organism evidence="2 3">
    <name type="scientific">Lentibacillus salicampi</name>
    <dbReference type="NCBI Taxonomy" id="175306"/>
    <lineage>
        <taxon>Bacteria</taxon>
        <taxon>Bacillati</taxon>
        <taxon>Bacillota</taxon>
        <taxon>Bacilli</taxon>
        <taxon>Bacillales</taxon>
        <taxon>Bacillaceae</taxon>
        <taxon>Lentibacillus</taxon>
    </lineage>
</organism>
<dbReference type="InterPro" id="IPR010572">
    <property type="entry name" value="Tail_dom"/>
</dbReference>
<evidence type="ECO:0000259" key="1">
    <source>
        <dbReference type="Pfam" id="PF06605"/>
    </source>
</evidence>
<sequence>MRNLMQAGGSFIGTMEQFEFNTPDRRASTELYIFSQDDVILAILSPETGLREAPYREELNQVADTPFSFTVDADTEQSQHIREENQVVFRDKKGDLQLYVIKELDQVDNVDGPQTTAICEPAFMEIAEHIVVDRRMVDDTADVAGNAAVDGTRWEFKLEVDLGRATTNFYYITSVDAIWKIIEVWGGEFKAVVEYDNKNNVNRRVIKILARRGADKGHRWEIGHNIQEIQRTVLSYPVTAMYGRGASLQTEGGGNTRYIDFADVKWSKANGDPVDKPKGQKWVGDPDALQKYGRQYKGKLLHREAIFSNQDYEDKIELLQATWDAVQKAKELEINYGLSVHLLEFLAGYEHEHVELGDTNQTVDRNFSRPIEIEARVIALEYDLLDIEGTAQAELGQFLTILDDDRLDRVIEEINDNRPNWDVPQIDESNYPDIKPETPQNVKAVGAFQTIQLSWDYDESLFVKHYEVFGSQLPDFVPDSSNLLWRGRVSGFAHQVKTDQVWYYYVRAVNYHGTASDYSVKIEASTVRIMSDDILFGEGIASELRGLSKTAGILAQDTVSFDKLNSAVKNLDGTRIKGDLISVDGTSYIADGVIGNAAIANAVIDKAHLRKAIIDDAHVDELTGKKFKAHSIDVDKLNATTLSVISADLGTVTAGVLQSSNDNTEFNLNTGNLHMSNADITFGSGAFIDFTSSGNKVTYEHVGDGVYRTAGIGVGTSINAKYPVIYMGTTGTYKEDFGAQDEKYFTGFISNTNRRTLEDDIGNSVVGRVFQIRDEAVGYSRGFHFDVAGSSMSMNPINGRSYDYDLGETANSFRHYYTKGNIYADQFLDIRYRHNTSKGWRIETEYDGSGRGITLVGLNGDEYNYNIGAEESRNWITHIWTRNLTSKYINSDYVNGTVVGTSTKDAKMNIEDLDGKQAFDYFDMMDIKTFYYKNSDYTNPYNKKVSPVIEQLDPVLANLYKATDDGLDINSNLFLLVRAFKYYVKTTNERLEVLEGK</sequence>
<evidence type="ECO:0000313" key="2">
    <source>
        <dbReference type="EMBL" id="TFJ92131.1"/>
    </source>
</evidence>
<dbReference type="EMBL" id="SRHY01000028">
    <property type="protein sequence ID" value="TFJ92131.1"/>
    <property type="molecule type" value="Genomic_DNA"/>
</dbReference>
<dbReference type="OrthoDB" id="2240714at2"/>
<protein>
    <recommendedName>
        <fullName evidence="1">Tail spike domain-containing protein</fullName>
    </recommendedName>
</protein>
<dbReference type="Proteomes" id="UP000298484">
    <property type="component" value="Unassembled WGS sequence"/>
</dbReference>